<dbReference type="VEuPathDB" id="FungiDB:MYCFIDRAFT_184060"/>
<accession>M3AJZ8</accession>
<keyword evidence="2" id="KW-1185">Reference proteome</keyword>
<dbReference type="Proteomes" id="UP000016932">
    <property type="component" value="Unassembled WGS sequence"/>
</dbReference>
<evidence type="ECO:0000313" key="1">
    <source>
        <dbReference type="EMBL" id="EME77762.1"/>
    </source>
</evidence>
<gene>
    <name evidence="1" type="ORF">MYCFIDRAFT_184060</name>
</gene>
<dbReference type="OrthoDB" id="10612974at2759"/>
<dbReference type="AlphaFoldDB" id="M3AJZ8"/>
<dbReference type="EMBL" id="KB446564">
    <property type="protein sequence ID" value="EME77762.1"/>
    <property type="molecule type" value="Genomic_DNA"/>
</dbReference>
<reference evidence="1 2" key="1">
    <citation type="journal article" date="2012" name="PLoS Pathog.">
        <title>Diverse lifestyles and strategies of plant pathogenesis encoded in the genomes of eighteen Dothideomycetes fungi.</title>
        <authorList>
            <person name="Ohm R.A."/>
            <person name="Feau N."/>
            <person name="Henrissat B."/>
            <person name="Schoch C.L."/>
            <person name="Horwitz B.A."/>
            <person name="Barry K.W."/>
            <person name="Condon B.J."/>
            <person name="Copeland A.C."/>
            <person name="Dhillon B."/>
            <person name="Glaser F."/>
            <person name="Hesse C.N."/>
            <person name="Kosti I."/>
            <person name="LaButti K."/>
            <person name="Lindquist E.A."/>
            <person name="Lucas S."/>
            <person name="Salamov A.A."/>
            <person name="Bradshaw R.E."/>
            <person name="Ciuffetti L."/>
            <person name="Hamelin R.C."/>
            <person name="Kema G.H.J."/>
            <person name="Lawrence C."/>
            <person name="Scott J.A."/>
            <person name="Spatafora J.W."/>
            <person name="Turgeon B.G."/>
            <person name="de Wit P.J.G.M."/>
            <person name="Zhong S."/>
            <person name="Goodwin S.B."/>
            <person name="Grigoriev I.V."/>
        </authorList>
    </citation>
    <scope>NUCLEOTIDE SEQUENCE [LARGE SCALE GENOMIC DNA]</scope>
    <source>
        <strain evidence="1 2">CIRAD86</strain>
    </source>
</reference>
<organism evidence="1 2">
    <name type="scientific">Pseudocercospora fijiensis (strain CIRAD86)</name>
    <name type="common">Black leaf streak disease fungus</name>
    <name type="synonym">Mycosphaerella fijiensis</name>
    <dbReference type="NCBI Taxonomy" id="383855"/>
    <lineage>
        <taxon>Eukaryota</taxon>
        <taxon>Fungi</taxon>
        <taxon>Dikarya</taxon>
        <taxon>Ascomycota</taxon>
        <taxon>Pezizomycotina</taxon>
        <taxon>Dothideomycetes</taxon>
        <taxon>Dothideomycetidae</taxon>
        <taxon>Mycosphaerellales</taxon>
        <taxon>Mycosphaerellaceae</taxon>
        <taxon>Pseudocercospora</taxon>
    </lineage>
</organism>
<name>M3AJZ8_PSEFD</name>
<dbReference type="RefSeq" id="XP_007931540.1">
    <property type="nucleotide sequence ID" value="XM_007933349.1"/>
</dbReference>
<sequence>MTRERECGTTAQDIPTHLQLETTPLLPAAHAKCSMRCTLDLEELAETIEHKIAEVQPVVLVTDFRPVNS</sequence>
<protein>
    <submittedName>
        <fullName evidence="1">Uncharacterized protein</fullName>
    </submittedName>
</protein>
<dbReference type="KEGG" id="pfj:MYCFIDRAFT_184060"/>
<evidence type="ECO:0000313" key="2">
    <source>
        <dbReference type="Proteomes" id="UP000016932"/>
    </source>
</evidence>
<dbReference type="GeneID" id="19334709"/>
<proteinExistence type="predicted"/>
<dbReference type="HOGENOM" id="CLU_2777015_0_0_1"/>